<dbReference type="Gene3D" id="1.10.290.10">
    <property type="entry name" value="Topoisomerase I, domain 4"/>
    <property type="match status" value="1"/>
</dbReference>
<dbReference type="InterPro" id="IPR013826">
    <property type="entry name" value="Topo_IA_cen_sub3"/>
</dbReference>
<evidence type="ECO:0000256" key="2">
    <source>
        <dbReference type="ARBA" id="ARBA00009446"/>
    </source>
</evidence>
<evidence type="ECO:0000256" key="7">
    <source>
        <dbReference type="ARBA" id="ARBA00023125"/>
    </source>
</evidence>
<dbReference type="CDD" id="cd03363">
    <property type="entry name" value="TOPRIM_TopoIA_TopoI"/>
    <property type="match status" value="1"/>
</dbReference>
<feature type="region of interest" description="Disordered" evidence="9">
    <location>
        <begin position="850"/>
        <end position="898"/>
    </location>
</feature>
<dbReference type="PROSITE" id="PS00396">
    <property type="entry name" value="TOPO_IA_1"/>
    <property type="match status" value="1"/>
</dbReference>
<dbReference type="EMBL" id="CAEZXB010000051">
    <property type="protein sequence ID" value="CAB4688519.1"/>
    <property type="molecule type" value="Genomic_DNA"/>
</dbReference>
<evidence type="ECO:0000256" key="6">
    <source>
        <dbReference type="ARBA" id="ARBA00023029"/>
    </source>
</evidence>
<dbReference type="PROSITE" id="PS52039">
    <property type="entry name" value="TOPO_IA_2"/>
    <property type="match status" value="1"/>
</dbReference>
<comment type="catalytic activity">
    <reaction evidence="1">
        <text>ATP-independent breakage of single-stranded DNA, followed by passage and rejoining.</text>
        <dbReference type="EC" id="5.6.2.1"/>
    </reaction>
</comment>
<dbReference type="EMBL" id="CAEZXN010000058">
    <property type="protein sequence ID" value="CAB4708344.1"/>
    <property type="molecule type" value="Genomic_DNA"/>
</dbReference>
<dbReference type="Pfam" id="PF01751">
    <property type="entry name" value="Toprim"/>
    <property type="match status" value="1"/>
</dbReference>
<dbReference type="SUPFAM" id="SSF56712">
    <property type="entry name" value="Prokaryotic type I DNA topoisomerase"/>
    <property type="match status" value="1"/>
</dbReference>
<dbReference type="InterPro" id="IPR013825">
    <property type="entry name" value="Topo_IA_cen_sub2"/>
</dbReference>
<dbReference type="InterPro" id="IPR003602">
    <property type="entry name" value="Topo_IA_DNA-bd_dom"/>
</dbReference>
<dbReference type="InterPro" id="IPR013824">
    <property type="entry name" value="Topo_IA_cen_sub1"/>
</dbReference>
<name>A0A6J6NPR0_9ZZZZ</name>
<protein>
    <recommendedName>
        <fullName evidence="3">DNA topoisomerase</fullName>
        <ecNumber evidence="3">5.6.2.1</ecNumber>
    </recommendedName>
</protein>
<dbReference type="InterPro" id="IPR025589">
    <property type="entry name" value="Toprim_C_rpt"/>
</dbReference>
<evidence type="ECO:0000256" key="3">
    <source>
        <dbReference type="ARBA" id="ARBA00012891"/>
    </source>
</evidence>
<dbReference type="GO" id="GO:0003917">
    <property type="term" value="F:DNA topoisomerase type I (single strand cut, ATP-independent) activity"/>
    <property type="evidence" value="ECO:0007669"/>
    <property type="project" value="UniProtKB-EC"/>
</dbReference>
<comment type="similarity">
    <text evidence="2">Belongs to the type IA topoisomerase family.</text>
</comment>
<sequence length="898" mass="98331">MTRLVIVESPAKAKKIGQFLGSEYVVEASVGHIRDLPQRAADIPAAYKGIAWAKEGVDVDNGFEPLYVVDGDKKKKVSELKALLKDATELLLATDEDREGEAIAWHLLEVLQPKVPVRRMVFHEITKEAIQEAAANTRELDQRLVDAQETRRILDRLYGYRLSPVLWKKVMPRLSAGRVQSVATRLVVERERERIKFVASGWWDINAQCSGGFTARMLSVDGKRLTGGKDFGDDGKLSAKAASETLLLDEQSAASLVQVLQGSSLKVRSVEESARVERPKAPFTTSTLQQDAGRRLGWGAQITMRVAQRLYENGYITYMRTDSPTLSTTAINAARASAAALYGADHVAEGPRQYTGKAKNAQEAHEAVRPAGDSFRTPGEVASELSRDELSLYDLIWKRTVASQMADARKLQVRVDMDADASDGRKVDFRATGTVVTFPGFLAAYEEAKDDSDDDDARRLPPLTQGDTVAVEKFGAEGHTTQPPSRYTEPTLVARMEELGIGRPSTFATILQTIQDRGYVSKRGRSLVPTFLAFAVVGLLEQHFAKLVDYDFTASMEEDLDRIAEGTEDRVRWLTGFYFGHDGIPGLDALTADLGAIDAREVNTFEVGEGISLRVGRFGNYLEIGEGDTRRTTNIPLDMAPDELTLAMAQELFNRPSGERVLGNDPETGRVILAKDGRYGPYVTEVLPDDVPTKGAKAVKAKTASLFKDMSLDTITIEDALKLFTLPRVVGTDPATQVEITAQNGPFGPYLRRGTDSRTIDSEAQLFTLTLDEAVAIYALPKFRGRGVAKPPLKELGQDPASTRAVVVKDGRFGAYVTDGETNATLRRNDPIETLTLDRALELLAEKRAKELEEGPKVKKRAPQRAAKKAPAKKAAAKKAPAKKTAAKKAAAKKPVTV</sequence>
<dbReference type="SMART" id="SM00436">
    <property type="entry name" value="TOP1Bc"/>
    <property type="match status" value="1"/>
</dbReference>
<dbReference type="EC" id="5.6.2.1" evidence="3"/>
<dbReference type="InterPro" id="IPR034149">
    <property type="entry name" value="TOPRIM_TopoI"/>
</dbReference>
<evidence type="ECO:0000256" key="8">
    <source>
        <dbReference type="ARBA" id="ARBA00023235"/>
    </source>
</evidence>
<dbReference type="Gene3D" id="1.10.460.10">
    <property type="entry name" value="Topoisomerase I, domain 2"/>
    <property type="match status" value="1"/>
</dbReference>
<evidence type="ECO:0000256" key="4">
    <source>
        <dbReference type="ARBA" id="ARBA00022723"/>
    </source>
</evidence>
<dbReference type="InterPro" id="IPR006171">
    <property type="entry name" value="TOPRIM_dom"/>
</dbReference>
<keyword evidence="8" id="KW-0413">Isomerase</keyword>
<dbReference type="GO" id="GO:0006265">
    <property type="term" value="P:DNA topological change"/>
    <property type="evidence" value="ECO:0007669"/>
    <property type="project" value="InterPro"/>
</dbReference>
<dbReference type="PROSITE" id="PS50880">
    <property type="entry name" value="TOPRIM"/>
    <property type="match status" value="1"/>
</dbReference>
<dbReference type="SMART" id="SM00437">
    <property type="entry name" value="TOP1Ac"/>
    <property type="match status" value="1"/>
</dbReference>
<keyword evidence="5" id="KW-0460">Magnesium</keyword>
<feature type="domain" description="Topo IA-type catalytic" evidence="11">
    <location>
        <begin position="141"/>
        <end position="585"/>
    </location>
</feature>
<dbReference type="InterPro" id="IPR005733">
    <property type="entry name" value="TopoI_bac-type"/>
</dbReference>
<dbReference type="PANTHER" id="PTHR42785">
    <property type="entry name" value="DNA TOPOISOMERASE, TYPE IA, CORE"/>
    <property type="match status" value="1"/>
</dbReference>
<dbReference type="InterPro" id="IPR003601">
    <property type="entry name" value="Topo_IA_2"/>
</dbReference>
<evidence type="ECO:0000259" key="10">
    <source>
        <dbReference type="PROSITE" id="PS50880"/>
    </source>
</evidence>
<dbReference type="Gene3D" id="2.70.20.10">
    <property type="entry name" value="Topoisomerase I, domain 3"/>
    <property type="match status" value="1"/>
</dbReference>
<dbReference type="GO" id="GO:0046872">
    <property type="term" value="F:metal ion binding"/>
    <property type="evidence" value="ECO:0007669"/>
    <property type="project" value="UniProtKB-KW"/>
</dbReference>
<dbReference type="HAMAP" id="MF_00952">
    <property type="entry name" value="Topoisom_1_prok"/>
    <property type="match status" value="1"/>
</dbReference>
<dbReference type="Pfam" id="PF01131">
    <property type="entry name" value="Topoisom_bac"/>
    <property type="match status" value="1"/>
</dbReference>
<dbReference type="InterPro" id="IPR000380">
    <property type="entry name" value="Topo_IA"/>
</dbReference>
<keyword evidence="7" id="KW-0238">DNA-binding</keyword>
<evidence type="ECO:0000259" key="11">
    <source>
        <dbReference type="PROSITE" id="PS52039"/>
    </source>
</evidence>
<evidence type="ECO:0000313" key="12">
    <source>
        <dbReference type="EMBL" id="CAB4688519.1"/>
    </source>
</evidence>
<dbReference type="CDD" id="cd00186">
    <property type="entry name" value="TOP1Ac"/>
    <property type="match status" value="1"/>
</dbReference>
<feature type="domain" description="Toprim" evidence="10">
    <location>
        <begin position="2"/>
        <end position="126"/>
    </location>
</feature>
<gene>
    <name evidence="12" type="ORF">UFOPK2342_01626</name>
    <name evidence="13" type="ORF">UFOPK2423_01577</name>
    <name evidence="14" type="ORF">UFOPK4367_01084</name>
</gene>
<reference evidence="12" key="1">
    <citation type="submission" date="2020-05" db="EMBL/GenBank/DDBJ databases">
        <authorList>
            <person name="Chiriac C."/>
            <person name="Salcher M."/>
            <person name="Ghai R."/>
            <person name="Kavagutti S V."/>
        </authorList>
    </citation>
    <scope>NUCLEOTIDE SEQUENCE</scope>
</reference>
<dbReference type="PRINTS" id="PR00417">
    <property type="entry name" value="PRTPISMRASEI"/>
</dbReference>
<dbReference type="InterPro" id="IPR023406">
    <property type="entry name" value="Topo_IA_AS"/>
</dbReference>
<dbReference type="InterPro" id="IPR028612">
    <property type="entry name" value="Topoisom_1_IA"/>
</dbReference>
<evidence type="ECO:0000256" key="9">
    <source>
        <dbReference type="SAM" id="MobiDB-lite"/>
    </source>
</evidence>
<dbReference type="GO" id="GO:0003677">
    <property type="term" value="F:DNA binding"/>
    <property type="evidence" value="ECO:0007669"/>
    <property type="project" value="UniProtKB-KW"/>
</dbReference>
<dbReference type="Pfam" id="PF13368">
    <property type="entry name" value="Toprim_C_rpt"/>
    <property type="match status" value="4"/>
</dbReference>
<evidence type="ECO:0000313" key="13">
    <source>
        <dbReference type="EMBL" id="CAB4708344.1"/>
    </source>
</evidence>
<evidence type="ECO:0000313" key="14">
    <source>
        <dbReference type="EMBL" id="CAB5076775.1"/>
    </source>
</evidence>
<evidence type="ECO:0000256" key="1">
    <source>
        <dbReference type="ARBA" id="ARBA00000213"/>
    </source>
</evidence>
<accession>A0A6J6NPR0</accession>
<dbReference type="PANTHER" id="PTHR42785:SF1">
    <property type="entry name" value="DNA TOPOISOMERASE"/>
    <property type="match status" value="1"/>
</dbReference>
<dbReference type="NCBIfam" id="TIGR01051">
    <property type="entry name" value="topA_bact"/>
    <property type="match status" value="1"/>
</dbReference>
<dbReference type="AlphaFoldDB" id="A0A6J6NPR0"/>
<proteinExistence type="inferred from homology"/>
<dbReference type="Gene3D" id="3.40.50.140">
    <property type="match status" value="1"/>
</dbReference>
<keyword evidence="4" id="KW-0479">Metal-binding</keyword>
<evidence type="ECO:0000256" key="5">
    <source>
        <dbReference type="ARBA" id="ARBA00022842"/>
    </source>
</evidence>
<dbReference type="InterPro" id="IPR013497">
    <property type="entry name" value="Topo_IA_cen"/>
</dbReference>
<feature type="compositionally biased region" description="Basic residues" evidence="9">
    <location>
        <begin position="858"/>
        <end position="892"/>
    </location>
</feature>
<dbReference type="SMART" id="SM00493">
    <property type="entry name" value="TOPRIM"/>
    <property type="match status" value="1"/>
</dbReference>
<dbReference type="InterPro" id="IPR023405">
    <property type="entry name" value="Topo_IA_core_domain"/>
</dbReference>
<keyword evidence="6" id="KW-0799">Topoisomerase</keyword>
<dbReference type="EMBL" id="CAFBRC010000075">
    <property type="protein sequence ID" value="CAB5076775.1"/>
    <property type="molecule type" value="Genomic_DNA"/>
</dbReference>
<organism evidence="12">
    <name type="scientific">freshwater metagenome</name>
    <dbReference type="NCBI Taxonomy" id="449393"/>
    <lineage>
        <taxon>unclassified sequences</taxon>
        <taxon>metagenomes</taxon>
        <taxon>ecological metagenomes</taxon>
    </lineage>
</organism>